<evidence type="ECO:0000259" key="4">
    <source>
        <dbReference type="Pfam" id="PF06414"/>
    </source>
</evidence>
<organism evidence="5 6">
    <name type="scientific">Hymenobacter antarcticus</name>
    <dbReference type="NCBI Taxonomy" id="486270"/>
    <lineage>
        <taxon>Bacteria</taxon>
        <taxon>Pseudomonadati</taxon>
        <taxon>Bacteroidota</taxon>
        <taxon>Cytophagia</taxon>
        <taxon>Cytophagales</taxon>
        <taxon>Hymenobacteraceae</taxon>
        <taxon>Hymenobacter</taxon>
    </lineage>
</organism>
<accession>A0ABP7QBQ9</accession>
<dbReference type="Gene3D" id="3.40.50.300">
    <property type="entry name" value="P-loop containing nucleotide triphosphate hydrolases"/>
    <property type="match status" value="1"/>
</dbReference>
<evidence type="ECO:0000256" key="3">
    <source>
        <dbReference type="SAM" id="MobiDB-lite"/>
    </source>
</evidence>
<feature type="compositionally biased region" description="Basic and acidic residues" evidence="3">
    <location>
        <begin position="309"/>
        <end position="319"/>
    </location>
</feature>
<protein>
    <recommendedName>
        <fullName evidence="4">Zeta toxin domain-containing protein</fullName>
    </recommendedName>
</protein>
<dbReference type="RefSeq" id="WP_345125118.1">
    <property type="nucleotide sequence ID" value="NZ_BAABDI010000018.1"/>
</dbReference>
<dbReference type="EMBL" id="BAABDI010000018">
    <property type="protein sequence ID" value="GAA3979876.1"/>
    <property type="molecule type" value="Genomic_DNA"/>
</dbReference>
<dbReference type="InterPro" id="IPR027417">
    <property type="entry name" value="P-loop_NTPase"/>
</dbReference>
<dbReference type="PANTHER" id="PTHR39206:SF1">
    <property type="entry name" value="SLL8004 PROTEIN"/>
    <property type="match status" value="1"/>
</dbReference>
<keyword evidence="2" id="KW-0067">ATP-binding</keyword>
<comment type="caution">
    <text evidence="5">The sequence shown here is derived from an EMBL/GenBank/DDBJ whole genome shotgun (WGS) entry which is preliminary data.</text>
</comment>
<sequence>MEQEPPKPVIYMFAGPNGAGKSSIYEASSKEYPQVNADVIQKENPTYSQGRAGIEAGRRVEELMHERATFATENNFYKASNLNTVTRYQEAGYRVEVIYVSLESAQDCKRRVAARVANGGHNISDKQVEERFKGGLATVRDHYQVPDKVTLLDNTGPSLAHNLKPLLTIEQGRIVQEAPELPQWVADIKNHIRQVEQQQQTDAQVAAATPQERFSAAAAYVAAGLSGTGRASDAQAAAELQAVASVVARTAYVGGANVARVENAAVAADQVPALVGSAQVAELRTSSKALAQPMHERPGAAASTPQRDAPGREGGGIER</sequence>
<evidence type="ECO:0000256" key="2">
    <source>
        <dbReference type="ARBA" id="ARBA00022840"/>
    </source>
</evidence>
<proteinExistence type="predicted"/>
<dbReference type="Pfam" id="PF06414">
    <property type="entry name" value="Zeta_toxin"/>
    <property type="match status" value="1"/>
</dbReference>
<feature type="region of interest" description="Disordered" evidence="3">
    <location>
        <begin position="286"/>
        <end position="319"/>
    </location>
</feature>
<keyword evidence="6" id="KW-1185">Reference proteome</keyword>
<keyword evidence="1" id="KW-0547">Nucleotide-binding</keyword>
<name>A0ABP7QBQ9_9BACT</name>
<dbReference type="SUPFAM" id="SSF52540">
    <property type="entry name" value="P-loop containing nucleoside triphosphate hydrolases"/>
    <property type="match status" value="1"/>
</dbReference>
<dbReference type="Proteomes" id="UP001501556">
    <property type="component" value="Unassembled WGS sequence"/>
</dbReference>
<dbReference type="InterPro" id="IPR010488">
    <property type="entry name" value="Zeta_toxin_domain"/>
</dbReference>
<dbReference type="PANTHER" id="PTHR39206">
    <property type="entry name" value="SLL8004 PROTEIN"/>
    <property type="match status" value="1"/>
</dbReference>
<feature type="domain" description="Zeta toxin" evidence="4">
    <location>
        <begin position="4"/>
        <end position="156"/>
    </location>
</feature>
<evidence type="ECO:0000313" key="6">
    <source>
        <dbReference type="Proteomes" id="UP001501556"/>
    </source>
</evidence>
<reference evidence="6" key="1">
    <citation type="journal article" date="2019" name="Int. J. Syst. Evol. Microbiol.">
        <title>The Global Catalogue of Microorganisms (GCM) 10K type strain sequencing project: providing services to taxonomists for standard genome sequencing and annotation.</title>
        <authorList>
            <consortium name="The Broad Institute Genomics Platform"/>
            <consortium name="The Broad Institute Genome Sequencing Center for Infectious Disease"/>
            <person name="Wu L."/>
            <person name="Ma J."/>
        </authorList>
    </citation>
    <scope>NUCLEOTIDE SEQUENCE [LARGE SCALE GENOMIC DNA]</scope>
    <source>
        <strain evidence="6">JCM 17217</strain>
    </source>
</reference>
<evidence type="ECO:0000313" key="5">
    <source>
        <dbReference type="EMBL" id="GAA3979876.1"/>
    </source>
</evidence>
<gene>
    <name evidence="5" type="ORF">GCM10022407_26370</name>
</gene>
<evidence type="ECO:0000256" key="1">
    <source>
        <dbReference type="ARBA" id="ARBA00022741"/>
    </source>
</evidence>